<protein>
    <submittedName>
        <fullName evidence="7">ADP-dependent glucokinase-like</fullName>
    </submittedName>
</protein>
<dbReference type="InterPro" id="IPR007666">
    <property type="entry name" value="ADP_PFK/GK"/>
</dbReference>
<dbReference type="PANTHER" id="PTHR21208">
    <property type="entry name" value="ADP-DEPENDENT GLUCOKINASE"/>
    <property type="match status" value="1"/>
</dbReference>
<reference evidence="7" key="1">
    <citation type="submission" date="2025-08" db="UniProtKB">
        <authorList>
            <consortium name="RefSeq"/>
        </authorList>
    </citation>
    <scope>IDENTIFICATION</scope>
    <source>
        <tissue evidence="7">Whole sample</tissue>
    </source>
</reference>
<dbReference type="GO" id="GO:0046872">
    <property type="term" value="F:metal ion binding"/>
    <property type="evidence" value="ECO:0007669"/>
    <property type="project" value="UniProtKB-KW"/>
</dbReference>
<evidence type="ECO:0000313" key="7">
    <source>
        <dbReference type="RefSeq" id="XP_022328731.1"/>
    </source>
</evidence>
<dbReference type="PROSITE" id="PS51255">
    <property type="entry name" value="ADPK"/>
    <property type="match status" value="1"/>
</dbReference>
<dbReference type="PANTHER" id="PTHR21208:SF0">
    <property type="entry name" value="ADP-DEPENDENT GLUCOKINASE"/>
    <property type="match status" value="1"/>
</dbReference>
<dbReference type="Proteomes" id="UP000694844">
    <property type="component" value="Chromosome 4"/>
</dbReference>
<organism evidence="6 7">
    <name type="scientific">Crassostrea virginica</name>
    <name type="common">Eastern oyster</name>
    <dbReference type="NCBI Taxonomy" id="6565"/>
    <lineage>
        <taxon>Eukaryota</taxon>
        <taxon>Metazoa</taxon>
        <taxon>Spiralia</taxon>
        <taxon>Lophotrochozoa</taxon>
        <taxon>Mollusca</taxon>
        <taxon>Bivalvia</taxon>
        <taxon>Autobranchia</taxon>
        <taxon>Pteriomorphia</taxon>
        <taxon>Ostreida</taxon>
        <taxon>Ostreoidea</taxon>
        <taxon>Ostreidae</taxon>
        <taxon>Crassostrea</taxon>
    </lineage>
</organism>
<dbReference type="Gene3D" id="3.40.1190.20">
    <property type="match status" value="1"/>
</dbReference>
<sequence length="476" mass="52984">MIVKSLLVLLLSVGIGYVLYKNRLITNNEIEQEILSSWSESIVMPKNQFRKLLVGINSNVDLIVPGVELLLKLNITPGNDINHHQLFSLDHLQETFSYFFKKGSAAERPFMDAELFRKIVSGAENLSNPQFYIGGNAALIGSKIAEKFPDVELHLVGPVGPKLMELLPASIVIPKISHIEKDEVHLIMEYQVGESWGSHQAPVATRFITSYDESNSQATMIESFFQYIENYKPDLIILSGLHLLEGQSSEFFSQKLSFIQSELIKIPKAVPVHLELASMVNKAFVKEIADNLVSKVSSLGLNEQELTFLSHAANGPHSSYFETIQGQPEIHIISDIILWILKTFGFSQSDPSRKLTRVHFHCLTYHIIGIHPSAWNNNPSAVGAGTRGAGIQACDVESPDPDLVTLKFPEKFQLFSGDKERSLNESEPIMTWKKEGFHFALSPVLVCKQPLKTVGLGDSISATGLMFSEYVSDFNS</sequence>
<dbReference type="GeneID" id="111127779"/>
<dbReference type="GO" id="GO:0005783">
    <property type="term" value="C:endoplasmic reticulum"/>
    <property type="evidence" value="ECO:0007669"/>
    <property type="project" value="TreeGrafter"/>
</dbReference>
<keyword evidence="4" id="KW-0460">Magnesium</keyword>
<keyword evidence="1" id="KW-0808">Transferase</keyword>
<dbReference type="SUPFAM" id="SSF53613">
    <property type="entry name" value="Ribokinase-like"/>
    <property type="match status" value="1"/>
</dbReference>
<dbReference type="KEGG" id="cvn:111127779"/>
<name>A0A8B8DP15_CRAVI</name>
<gene>
    <name evidence="7" type="primary">LOC111127779</name>
</gene>
<keyword evidence="5" id="KW-0324">Glycolysis</keyword>
<dbReference type="GO" id="GO:0043843">
    <property type="term" value="F:ADP-specific glucokinase activity"/>
    <property type="evidence" value="ECO:0007669"/>
    <property type="project" value="TreeGrafter"/>
</dbReference>
<evidence type="ECO:0000256" key="4">
    <source>
        <dbReference type="ARBA" id="ARBA00022842"/>
    </source>
</evidence>
<evidence type="ECO:0000256" key="2">
    <source>
        <dbReference type="ARBA" id="ARBA00022723"/>
    </source>
</evidence>
<dbReference type="GO" id="GO:0006096">
    <property type="term" value="P:glycolytic process"/>
    <property type="evidence" value="ECO:0007669"/>
    <property type="project" value="UniProtKB-KW"/>
</dbReference>
<keyword evidence="6" id="KW-1185">Reference proteome</keyword>
<evidence type="ECO:0000256" key="5">
    <source>
        <dbReference type="ARBA" id="ARBA00023152"/>
    </source>
</evidence>
<dbReference type="InterPro" id="IPR029056">
    <property type="entry name" value="Ribokinase-like"/>
</dbReference>
<dbReference type="GO" id="GO:0006006">
    <property type="term" value="P:glucose metabolic process"/>
    <property type="evidence" value="ECO:0007669"/>
    <property type="project" value="TreeGrafter"/>
</dbReference>
<dbReference type="RefSeq" id="XP_022328731.1">
    <property type="nucleotide sequence ID" value="XM_022473023.1"/>
</dbReference>
<dbReference type="OrthoDB" id="5847021at2759"/>
<dbReference type="AlphaFoldDB" id="A0A8B8DP15"/>
<keyword evidence="2" id="KW-0479">Metal-binding</keyword>
<evidence type="ECO:0000256" key="1">
    <source>
        <dbReference type="ARBA" id="ARBA00022679"/>
    </source>
</evidence>
<dbReference type="Pfam" id="PF04587">
    <property type="entry name" value="ADP_PFK_GK"/>
    <property type="match status" value="1"/>
</dbReference>
<accession>A0A8B8DP15</accession>
<keyword evidence="3" id="KW-0418">Kinase</keyword>
<proteinExistence type="predicted"/>
<evidence type="ECO:0000256" key="3">
    <source>
        <dbReference type="ARBA" id="ARBA00022777"/>
    </source>
</evidence>
<evidence type="ECO:0000313" key="6">
    <source>
        <dbReference type="Proteomes" id="UP000694844"/>
    </source>
</evidence>